<dbReference type="PANTHER" id="PTHR31414">
    <property type="entry name" value="TRANSMEMBRANE PROTEIN DDB_G0292058"/>
    <property type="match status" value="1"/>
</dbReference>
<dbReference type="EMBL" id="JADFTS010000002">
    <property type="protein sequence ID" value="KAF9619908.1"/>
    <property type="molecule type" value="Genomic_DNA"/>
</dbReference>
<feature type="non-terminal residue" evidence="3">
    <location>
        <position position="341"/>
    </location>
</feature>
<reference evidence="3 4" key="1">
    <citation type="submission" date="2020-10" db="EMBL/GenBank/DDBJ databases">
        <title>The Coptis chinensis genome and diversification of protoberbering-type alkaloids.</title>
        <authorList>
            <person name="Wang B."/>
            <person name="Shu S."/>
            <person name="Song C."/>
            <person name="Liu Y."/>
        </authorList>
    </citation>
    <scope>NUCLEOTIDE SEQUENCE [LARGE SCALE GENOMIC DNA]</scope>
    <source>
        <strain evidence="3">HL-2020</strain>
        <tissue evidence="3">Leaf</tissue>
    </source>
</reference>
<feature type="transmembrane region" description="Helical" evidence="2">
    <location>
        <begin position="174"/>
        <end position="199"/>
    </location>
</feature>
<comment type="caution">
    <text evidence="3">The sequence shown here is derived from an EMBL/GenBank/DDBJ whole genome shotgun (WGS) entry which is preliminary data.</text>
</comment>
<sequence>MAMEEWVDNSQAKTALSNILPCVDPRTTNRTLVQSKEVISNIVNVVNTAIYSYANTDPSPQAINYYNQSEPLIPPLCSPFDSELNDRQCGPQEVSFSNASSVWQNYTCVTLSSGFCTTAGRITPDFYTQLVAAVNVSYALNHYAPPLLGLQDCNFVRETFRTITSDYCPPLEHYLQMAVAGLGLISAGVMLCIILWILYANRLQREEVFVKQSLLISGPDSNNIHSRSNNKLSPPRGDITKQNGSHNSTDLLRLNSHNKCPSKGLSVSREKALASLDLFGLCLQHYLTRRICTNALDGAIKYIILDEIIFNLLQNLLHHFKVQTPRKDQLRHYLTKIAGCF</sequence>
<proteinExistence type="predicted"/>
<evidence type="ECO:0000256" key="1">
    <source>
        <dbReference type="SAM" id="MobiDB-lite"/>
    </source>
</evidence>
<dbReference type="GO" id="GO:0016020">
    <property type="term" value="C:membrane"/>
    <property type="evidence" value="ECO:0007669"/>
    <property type="project" value="TreeGrafter"/>
</dbReference>
<evidence type="ECO:0000313" key="4">
    <source>
        <dbReference type="Proteomes" id="UP000631114"/>
    </source>
</evidence>
<evidence type="ECO:0000313" key="3">
    <source>
        <dbReference type="EMBL" id="KAF9619908.1"/>
    </source>
</evidence>
<name>A0A835INN3_9MAGN</name>
<dbReference type="Proteomes" id="UP000631114">
    <property type="component" value="Unassembled WGS sequence"/>
</dbReference>
<feature type="compositionally biased region" description="Polar residues" evidence="1">
    <location>
        <begin position="240"/>
        <end position="252"/>
    </location>
</feature>
<keyword evidence="2" id="KW-0812">Transmembrane</keyword>
<dbReference type="OrthoDB" id="1937321at2759"/>
<keyword evidence="2" id="KW-1133">Transmembrane helix</keyword>
<gene>
    <name evidence="3" type="ORF">IFM89_009690</name>
</gene>
<dbReference type="AlphaFoldDB" id="A0A835INN3"/>
<organism evidence="3 4">
    <name type="scientific">Coptis chinensis</name>
    <dbReference type="NCBI Taxonomy" id="261450"/>
    <lineage>
        <taxon>Eukaryota</taxon>
        <taxon>Viridiplantae</taxon>
        <taxon>Streptophyta</taxon>
        <taxon>Embryophyta</taxon>
        <taxon>Tracheophyta</taxon>
        <taxon>Spermatophyta</taxon>
        <taxon>Magnoliopsida</taxon>
        <taxon>Ranunculales</taxon>
        <taxon>Ranunculaceae</taxon>
        <taxon>Coptidoideae</taxon>
        <taxon>Coptis</taxon>
    </lineage>
</organism>
<feature type="region of interest" description="Disordered" evidence="1">
    <location>
        <begin position="225"/>
        <end position="252"/>
    </location>
</feature>
<accession>A0A835INN3</accession>
<protein>
    <submittedName>
        <fullName evidence="3">Uncharacterized protein</fullName>
    </submittedName>
</protein>
<keyword evidence="2" id="KW-0472">Membrane</keyword>
<dbReference type="InterPro" id="IPR040283">
    <property type="entry name" value="DDB_G0292058-like"/>
</dbReference>
<evidence type="ECO:0000256" key="2">
    <source>
        <dbReference type="SAM" id="Phobius"/>
    </source>
</evidence>
<dbReference type="PANTHER" id="PTHR31414:SF16">
    <property type="entry name" value="TRANSMEMBRANE PROTEIN"/>
    <property type="match status" value="1"/>
</dbReference>
<keyword evidence="4" id="KW-1185">Reference proteome</keyword>